<evidence type="ECO:0000313" key="2">
    <source>
        <dbReference type="Proteomes" id="UP000276603"/>
    </source>
</evidence>
<dbReference type="Proteomes" id="UP000276603">
    <property type="component" value="Unassembled WGS sequence"/>
</dbReference>
<dbReference type="EMBL" id="RBCJ01000001">
    <property type="protein sequence ID" value="RKN82557.1"/>
    <property type="molecule type" value="Genomic_DNA"/>
</dbReference>
<evidence type="ECO:0008006" key="3">
    <source>
        <dbReference type="Google" id="ProtNLM"/>
    </source>
</evidence>
<proteinExistence type="predicted"/>
<reference evidence="1 2" key="1">
    <citation type="submission" date="2018-10" db="EMBL/GenBank/DDBJ databases">
        <title>Ulvibacterium marinum gen. nov., sp. nov., a novel marine bacterium of the family Flavobacteriaceae, isolated from a culture of the green alga Ulva prolifera.</title>
        <authorList>
            <person name="Zhang Z."/>
        </authorList>
    </citation>
    <scope>NUCLEOTIDE SEQUENCE [LARGE SCALE GENOMIC DNA]</scope>
    <source>
        <strain evidence="1 2">CCMM003</strain>
    </source>
</reference>
<dbReference type="AlphaFoldDB" id="A0A3B0CFJ5"/>
<protein>
    <recommendedName>
        <fullName evidence="3">Adhesin domain-containing protein</fullName>
    </recommendedName>
</protein>
<comment type="caution">
    <text evidence="1">The sequence shown here is derived from an EMBL/GenBank/DDBJ whole genome shotgun (WGS) entry which is preliminary data.</text>
</comment>
<gene>
    <name evidence="1" type="ORF">D7Z94_01545</name>
</gene>
<dbReference type="OrthoDB" id="1115882at2"/>
<sequence>MKKTVVLLLGLISLQIGAQKIIEENIDYKNQYIDVDVKFASMIAVKSWDKSSVYFKAEIYTEDEKFLDLYNLDISASDTRIAITSEAETLFKAYREDCIKNSPNRKRYCYNTGDLYEFKYVLYVPKNARVKISSINGHLKSEVIEGDFTVDLINGDIEIAQYSGELDLSTINGEIDLKMIDADLVAETIHGDIYADEKLKFKSTDRHVGQKIYGRTANGKNSLRLNTINGNMYLRL</sequence>
<evidence type="ECO:0000313" key="1">
    <source>
        <dbReference type="EMBL" id="RKN82557.1"/>
    </source>
</evidence>
<keyword evidence="2" id="KW-1185">Reference proteome</keyword>
<organism evidence="1 2">
    <name type="scientific">Ulvibacterium marinum</name>
    <dbReference type="NCBI Taxonomy" id="2419782"/>
    <lineage>
        <taxon>Bacteria</taxon>
        <taxon>Pseudomonadati</taxon>
        <taxon>Bacteroidota</taxon>
        <taxon>Flavobacteriia</taxon>
        <taxon>Flavobacteriales</taxon>
        <taxon>Flavobacteriaceae</taxon>
        <taxon>Ulvibacterium</taxon>
    </lineage>
</organism>
<dbReference type="RefSeq" id="WP_120709747.1">
    <property type="nucleotide sequence ID" value="NZ_RBCJ01000001.1"/>
</dbReference>
<name>A0A3B0CFJ5_9FLAO</name>
<accession>A0A3B0CFJ5</accession>